<dbReference type="GO" id="GO:0005840">
    <property type="term" value="C:ribosome"/>
    <property type="evidence" value="ECO:0007669"/>
    <property type="project" value="UniProtKB-KW"/>
</dbReference>
<dbReference type="SMART" id="SM00978">
    <property type="entry name" value="Tim44"/>
    <property type="match status" value="1"/>
</dbReference>
<dbReference type="EMBL" id="MBFT01000285">
    <property type="protein sequence ID" value="PVU93958.1"/>
    <property type="molecule type" value="Genomic_DNA"/>
</dbReference>
<dbReference type="SUPFAM" id="SSF54427">
    <property type="entry name" value="NTF2-like"/>
    <property type="match status" value="1"/>
</dbReference>
<dbReference type="PANTHER" id="PTHR28554">
    <property type="entry name" value="39S RIBOSOMAL PROTEIN L45, MITOCHONDRIAL"/>
    <property type="match status" value="1"/>
</dbReference>
<keyword evidence="5" id="KW-0687">Ribonucleoprotein</keyword>
<dbReference type="OrthoDB" id="19619at2759"/>
<dbReference type="GO" id="GO:1990904">
    <property type="term" value="C:ribonucleoprotein complex"/>
    <property type="evidence" value="ECO:0007669"/>
    <property type="project" value="UniProtKB-KW"/>
</dbReference>
<comment type="similarity">
    <text evidence="6">Belongs to the mitochondrion-specific ribosomal protein mL45 family.</text>
</comment>
<reference evidence="10 11" key="1">
    <citation type="journal article" date="2018" name="MBio">
        <title>Comparative Genomics Reveals the Core Gene Toolbox for the Fungus-Insect Symbiosis.</title>
        <authorList>
            <person name="Wang Y."/>
            <person name="Stata M."/>
            <person name="Wang W."/>
            <person name="Stajich J.E."/>
            <person name="White M.M."/>
            <person name="Moncalvo J.M."/>
        </authorList>
    </citation>
    <scope>NUCLEOTIDE SEQUENCE [LARGE SCALE GENOMIC DNA]</scope>
    <source>
        <strain evidence="10 11">AUS-77-4</strain>
    </source>
</reference>
<keyword evidence="4" id="KW-0496">Mitochondrion</keyword>
<evidence type="ECO:0000256" key="5">
    <source>
        <dbReference type="ARBA" id="ARBA00023274"/>
    </source>
</evidence>
<evidence type="ECO:0000256" key="4">
    <source>
        <dbReference type="ARBA" id="ARBA00023128"/>
    </source>
</evidence>
<dbReference type="AlphaFoldDB" id="A0A2T9YNN6"/>
<keyword evidence="2" id="KW-0809">Transit peptide</keyword>
<evidence type="ECO:0000256" key="7">
    <source>
        <dbReference type="ARBA" id="ARBA00039448"/>
    </source>
</evidence>
<dbReference type="InterPro" id="IPR032710">
    <property type="entry name" value="NTF2-like_dom_sf"/>
</dbReference>
<dbReference type="Proteomes" id="UP000245699">
    <property type="component" value="Unassembled WGS sequence"/>
</dbReference>
<evidence type="ECO:0000256" key="1">
    <source>
        <dbReference type="ARBA" id="ARBA00004173"/>
    </source>
</evidence>
<dbReference type="InterPro" id="IPR051975">
    <property type="entry name" value="mtLSU_mL45"/>
</dbReference>
<organism evidence="10 11">
    <name type="scientific">Furculomyces boomerangus</name>
    <dbReference type="NCBI Taxonomy" id="61424"/>
    <lineage>
        <taxon>Eukaryota</taxon>
        <taxon>Fungi</taxon>
        <taxon>Fungi incertae sedis</taxon>
        <taxon>Zoopagomycota</taxon>
        <taxon>Kickxellomycotina</taxon>
        <taxon>Harpellomycetes</taxon>
        <taxon>Harpellales</taxon>
        <taxon>Harpellaceae</taxon>
        <taxon>Furculomyces</taxon>
    </lineage>
</organism>
<accession>A0A2T9YNN6</accession>
<dbReference type="STRING" id="61424.A0A2T9YNN6"/>
<feature type="domain" description="Tim44-like" evidence="9">
    <location>
        <begin position="94"/>
        <end position="243"/>
    </location>
</feature>
<dbReference type="GO" id="GO:0005739">
    <property type="term" value="C:mitochondrion"/>
    <property type="evidence" value="ECO:0007669"/>
    <property type="project" value="UniProtKB-SubCell"/>
</dbReference>
<evidence type="ECO:0000256" key="6">
    <source>
        <dbReference type="ARBA" id="ARBA00038073"/>
    </source>
</evidence>
<keyword evidence="3" id="KW-0689">Ribosomal protein</keyword>
<dbReference type="Gene3D" id="3.10.450.240">
    <property type="match status" value="1"/>
</dbReference>
<dbReference type="Pfam" id="PF04280">
    <property type="entry name" value="Tim44"/>
    <property type="match status" value="1"/>
</dbReference>
<gene>
    <name evidence="10" type="ORF">BB559_003120</name>
</gene>
<keyword evidence="11" id="KW-1185">Reference proteome</keyword>
<comment type="caution">
    <text evidence="10">The sequence shown here is derived from an EMBL/GenBank/DDBJ whole genome shotgun (WGS) entry which is preliminary data.</text>
</comment>
<protein>
    <recommendedName>
        <fullName evidence="7">Large ribosomal subunit protein mL45</fullName>
    </recommendedName>
    <alternativeName>
        <fullName evidence="8">39S ribosomal protein L45, mitochondrial</fullName>
    </alternativeName>
</protein>
<evidence type="ECO:0000256" key="8">
    <source>
        <dbReference type="ARBA" id="ARBA00043031"/>
    </source>
</evidence>
<comment type="subcellular location">
    <subcellularLocation>
        <location evidence="1">Mitochondrion</location>
    </subcellularLocation>
</comment>
<sequence length="254" mass="29291">MSIRSTGLLGTTKFSNFLTRNMRANQLQINQLVSKSLFNQQRLYSRQTDMPRFLLPENGLIGDFVPMSRDKRPSIFSKLGLKIALQHWKNTAVTTFAIGNLRMKIKKWSPREFINDSMHMYEEMNSAFARGDRSTLENLCHLNMLSKLKNDMKKRVGVYKWKKIRDIVPSRIVQARTGSLSPKSTLCQVVIRIEQEQSIAIYNNSGKLIGGDPEKAVPITEHVVFQRVVGDDATPWMIYGKLEETKYFIPYKKN</sequence>
<evidence type="ECO:0000256" key="2">
    <source>
        <dbReference type="ARBA" id="ARBA00022946"/>
    </source>
</evidence>
<dbReference type="InterPro" id="IPR007379">
    <property type="entry name" value="Tim44-like_dom"/>
</dbReference>
<dbReference type="PANTHER" id="PTHR28554:SF1">
    <property type="entry name" value="LARGE RIBOSOMAL SUBUNIT PROTEIN ML45"/>
    <property type="match status" value="1"/>
</dbReference>
<evidence type="ECO:0000313" key="10">
    <source>
        <dbReference type="EMBL" id="PVU93958.1"/>
    </source>
</evidence>
<evidence type="ECO:0000259" key="9">
    <source>
        <dbReference type="SMART" id="SM00978"/>
    </source>
</evidence>
<evidence type="ECO:0000313" key="11">
    <source>
        <dbReference type="Proteomes" id="UP000245699"/>
    </source>
</evidence>
<name>A0A2T9YNN6_9FUNG</name>
<proteinExistence type="inferred from homology"/>
<evidence type="ECO:0000256" key="3">
    <source>
        <dbReference type="ARBA" id="ARBA00022980"/>
    </source>
</evidence>